<dbReference type="GO" id="GO:0005759">
    <property type="term" value="C:mitochondrial matrix"/>
    <property type="evidence" value="ECO:0007669"/>
    <property type="project" value="TreeGrafter"/>
</dbReference>
<dbReference type="GO" id="GO:0042802">
    <property type="term" value="F:identical protein binding"/>
    <property type="evidence" value="ECO:0007669"/>
    <property type="project" value="TreeGrafter"/>
</dbReference>
<dbReference type="InterPro" id="IPR015421">
    <property type="entry name" value="PyrdxlP-dep_Trfase_major"/>
</dbReference>
<dbReference type="InterPro" id="IPR005814">
    <property type="entry name" value="Aminotrans_3"/>
</dbReference>
<feature type="region of interest" description="Disordered" evidence="11">
    <location>
        <begin position="1"/>
        <end position="60"/>
    </location>
</feature>
<dbReference type="PIRSF" id="PIRSF000521">
    <property type="entry name" value="Transaminase_4ab_Lys_Orn"/>
    <property type="match status" value="1"/>
</dbReference>
<gene>
    <name evidence="12" type="primary">ARG8</name>
    <name evidence="12" type="ORF">EIP91_011128</name>
</gene>
<accession>A0A4V2MXT0</accession>
<organism evidence="12 13">
    <name type="scientific">Steccherinum ochraceum</name>
    <dbReference type="NCBI Taxonomy" id="92696"/>
    <lineage>
        <taxon>Eukaryota</taxon>
        <taxon>Fungi</taxon>
        <taxon>Dikarya</taxon>
        <taxon>Basidiomycota</taxon>
        <taxon>Agaricomycotina</taxon>
        <taxon>Agaricomycetes</taxon>
        <taxon>Polyporales</taxon>
        <taxon>Steccherinaceae</taxon>
        <taxon>Steccherinum</taxon>
    </lineage>
</organism>
<dbReference type="Pfam" id="PF00202">
    <property type="entry name" value="Aminotran_3"/>
    <property type="match status" value="1"/>
</dbReference>
<dbReference type="AlphaFoldDB" id="A0A4V2MXT0"/>
<evidence type="ECO:0000256" key="10">
    <source>
        <dbReference type="RuleBase" id="RU003560"/>
    </source>
</evidence>
<dbReference type="EMBL" id="RWJN01000007">
    <property type="protein sequence ID" value="TCD71357.1"/>
    <property type="molecule type" value="Genomic_DNA"/>
</dbReference>
<dbReference type="CDD" id="cd00610">
    <property type="entry name" value="OAT_like"/>
    <property type="match status" value="1"/>
</dbReference>
<name>A0A4V2MXT0_9APHY</name>
<reference evidence="12 13" key="1">
    <citation type="submission" date="2018-11" db="EMBL/GenBank/DDBJ databases">
        <title>Genome assembly of Steccherinum ochraceum LE-BIN_3174, the white-rot fungus of the Steccherinaceae family (The Residual Polyporoid clade, Polyporales, Basidiomycota).</title>
        <authorList>
            <person name="Fedorova T.V."/>
            <person name="Glazunova O.A."/>
            <person name="Landesman E.O."/>
            <person name="Moiseenko K.V."/>
            <person name="Psurtseva N.V."/>
            <person name="Savinova O.S."/>
            <person name="Shakhova N.V."/>
            <person name="Tyazhelova T.V."/>
            <person name="Vasina D.V."/>
        </authorList>
    </citation>
    <scope>NUCLEOTIDE SEQUENCE [LARGE SCALE GENOMIC DNA]</scope>
    <source>
        <strain evidence="12 13">LE-BIN_3174</strain>
    </source>
</reference>
<dbReference type="NCBIfam" id="TIGR00707">
    <property type="entry name" value="argD"/>
    <property type="match status" value="1"/>
</dbReference>
<keyword evidence="7" id="KW-0028">Amino-acid biosynthesis</keyword>
<evidence type="ECO:0000256" key="6">
    <source>
        <dbReference type="ARBA" id="ARBA00022576"/>
    </source>
</evidence>
<dbReference type="Proteomes" id="UP000292702">
    <property type="component" value="Unassembled WGS sequence"/>
</dbReference>
<protein>
    <recommendedName>
        <fullName evidence="5">acetylornithine transaminase</fullName>
        <ecNumber evidence="5">2.6.1.11</ecNumber>
    </recommendedName>
</protein>
<dbReference type="InterPro" id="IPR049704">
    <property type="entry name" value="Aminotrans_3_PPA_site"/>
</dbReference>
<evidence type="ECO:0000256" key="1">
    <source>
        <dbReference type="ARBA" id="ARBA00001933"/>
    </source>
</evidence>
<keyword evidence="13" id="KW-1185">Reference proteome</keyword>
<feature type="compositionally biased region" description="Basic residues" evidence="11">
    <location>
        <begin position="1"/>
        <end position="21"/>
    </location>
</feature>
<evidence type="ECO:0000256" key="3">
    <source>
        <dbReference type="ARBA" id="ARBA00005024"/>
    </source>
</evidence>
<comment type="similarity">
    <text evidence="4 10">Belongs to the class-III pyridoxal-phosphate-dependent aminotransferase family.</text>
</comment>
<dbReference type="PANTHER" id="PTHR11986:SF79">
    <property type="entry name" value="ACETYLORNITHINE AMINOTRANSFERASE, MITOCHONDRIAL"/>
    <property type="match status" value="1"/>
</dbReference>
<evidence type="ECO:0000256" key="9">
    <source>
        <dbReference type="ARBA" id="ARBA00022898"/>
    </source>
</evidence>
<feature type="compositionally biased region" description="Polar residues" evidence="11">
    <location>
        <begin position="23"/>
        <end position="32"/>
    </location>
</feature>
<evidence type="ECO:0000313" key="12">
    <source>
        <dbReference type="EMBL" id="TCD71357.1"/>
    </source>
</evidence>
<comment type="caution">
    <text evidence="12">The sequence shown here is derived from an EMBL/GenBank/DDBJ whole genome shotgun (WGS) entry which is preliminary data.</text>
</comment>
<keyword evidence="6 12" id="KW-0032">Aminotransferase</keyword>
<dbReference type="GO" id="GO:0006526">
    <property type="term" value="P:L-arginine biosynthetic process"/>
    <property type="evidence" value="ECO:0007669"/>
    <property type="project" value="UniProtKB-UniPathway"/>
</dbReference>
<dbReference type="NCBIfam" id="NF002325">
    <property type="entry name" value="PRK01278.1"/>
    <property type="match status" value="1"/>
</dbReference>
<dbReference type="Gene3D" id="3.40.640.10">
    <property type="entry name" value="Type I PLP-dependent aspartate aminotransferase-like (Major domain)"/>
    <property type="match status" value="1"/>
</dbReference>
<dbReference type="PROSITE" id="PS00600">
    <property type="entry name" value="AA_TRANSFER_CLASS_3"/>
    <property type="match status" value="1"/>
</dbReference>
<evidence type="ECO:0000256" key="2">
    <source>
        <dbReference type="ARBA" id="ARBA00004173"/>
    </source>
</evidence>
<evidence type="ECO:0000256" key="7">
    <source>
        <dbReference type="ARBA" id="ARBA00022605"/>
    </source>
</evidence>
<dbReference type="PANTHER" id="PTHR11986">
    <property type="entry name" value="AMINOTRANSFERASE CLASS III"/>
    <property type="match status" value="1"/>
</dbReference>
<dbReference type="EC" id="2.6.1.11" evidence="5"/>
<dbReference type="STRING" id="92696.A0A4V2MXT0"/>
<evidence type="ECO:0000256" key="5">
    <source>
        <dbReference type="ARBA" id="ARBA00012919"/>
    </source>
</evidence>
<evidence type="ECO:0000256" key="8">
    <source>
        <dbReference type="ARBA" id="ARBA00022679"/>
    </source>
</evidence>
<dbReference type="GO" id="GO:0030170">
    <property type="term" value="F:pyridoxal phosphate binding"/>
    <property type="evidence" value="ECO:0007669"/>
    <property type="project" value="InterPro"/>
</dbReference>
<dbReference type="GO" id="GO:0003992">
    <property type="term" value="F:N2-acetyl-L-ornithine:2-oxoglutarate 5-aminotransferase activity"/>
    <property type="evidence" value="ECO:0007669"/>
    <property type="project" value="UniProtKB-EC"/>
</dbReference>
<comment type="cofactor">
    <cofactor evidence="1">
        <name>pyridoxal 5'-phosphate</name>
        <dbReference type="ChEBI" id="CHEBI:597326"/>
    </cofactor>
</comment>
<comment type="subcellular location">
    <subcellularLocation>
        <location evidence="2">Mitochondrion</location>
    </subcellularLocation>
</comment>
<dbReference type="FunFam" id="3.40.640.10:FF:000004">
    <property type="entry name" value="Acetylornithine aminotransferase"/>
    <property type="match status" value="1"/>
</dbReference>
<comment type="pathway">
    <text evidence="3">Amino-acid biosynthesis; L-arginine biosynthesis; N(2)-acetyl-L-ornithine from L-glutamate: step 4/4.</text>
</comment>
<proteinExistence type="inferred from homology"/>
<keyword evidence="9 10" id="KW-0663">Pyridoxal phosphate</keyword>
<evidence type="ECO:0000256" key="4">
    <source>
        <dbReference type="ARBA" id="ARBA00008954"/>
    </source>
</evidence>
<dbReference type="InterPro" id="IPR015422">
    <property type="entry name" value="PyrdxlP-dep_Trfase_small"/>
</dbReference>
<keyword evidence="8 12" id="KW-0808">Transferase</keyword>
<evidence type="ECO:0000256" key="11">
    <source>
        <dbReference type="SAM" id="MobiDB-lite"/>
    </source>
</evidence>
<dbReference type="SUPFAM" id="SSF53383">
    <property type="entry name" value="PLP-dependent transferases"/>
    <property type="match status" value="1"/>
</dbReference>
<dbReference type="InterPro" id="IPR050103">
    <property type="entry name" value="Class-III_PLP-dep_AT"/>
</dbReference>
<sequence length="494" mass="53159">MHHLGRVAQRRALARSSRHTPLRYSSSTSESTPRAPRSLPTSPSTKYTKVTHPEDAQSISASTKQYLDRSDAYVLPVYARPPFVLSHGKGAYVWDTEGRKYLDFSAGIAVNALGHADDGVVEVLTREAGKLLHTSNAYHHPWSGKLAELLVTLTQRDGGLGWEAGTSSSPQHGAKVFFSNTGTEANEGALKIARKVGKERWAKKTGKAWDEPSCDKHEIVCFENSFHGRSMGALSVTTNPKYQKPFEPLLPGIKVGRLNDLGGLDGLVTDKTCAVIVEPIQGEGGIHPATVDWLRALRKKCDETGAVLIFDEIQCGLYRTGTLWAHSTLPVDCHPDIVTMAKPLGNGYPVGAVLMRDSVAGSMTAGTHGTTFGGSPLACALGHHVLSRLSERSFVAKAMETSAYLHSRLSLLPKWFPAILEPKIRGQGLILGLGFKDAAHPAALVGMARERGVLVLTAGKDAVRLVPSLNIGESEVDQTVDVLESCLGVLTGRQ</sequence>
<dbReference type="InterPro" id="IPR015424">
    <property type="entry name" value="PyrdxlP-dep_Trfase"/>
</dbReference>
<feature type="compositionally biased region" description="Polar residues" evidence="11">
    <location>
        <begin position="39"/>
        <end position="48"/>
    </location>
</feature>
<dbReference type="InterPro" id="IPR004636">
    <property type="entry name" value="AcOrn/SuccOrn_fam"/>
</dbReference>
<dbReference type="Gene3D" id="3.90.1150.10">
    <property type="entry name" value="Aspartate Aminotransferase, domain 1"/>
    <property type="match status" value="1"/>
</dbReference>
<dbReference type="UniPathway" id="UPA00068">
    <property type="reaction ID" value="UER00109"/>
</dbReference>
<dbReference type="OrthoDB" id="10260828at2759"/>
<evidence type="ECO:0000313" key="13">
    <source>
        <dbReference type="Proteomes" id="UP000292702"/>
    </source>
</evidence>